<dbReference type="AlphaFoldDB" id="A0A9Q8PBB7"/>
<evidence type="ECO:0000313" key="1">
    <source>
        <dbReference type="EMBL" id="UJO19339.1"/>
    </source>
</evidence>
<organism evidence="1 2">
    <name type="scientific">Passalora fulva</name>
    <name type="common">Tomato leaf mold</name>
    <name type="synonym">Cladosporium fulvum</name>
    <dbReference type="NCBI Taxonomy" id="5499"/>
    <lineage>
        <taxon>Eukaryota</taxon>
        <taxon>Fungi</taxon>
        <taxon>Dikarya</taxon>
        <taxon>Ascomycota</taxon>
        <taxon>Pezizomycotina</taxon>
        <taxon>Dothideomycetes</taxon>
        <taxon>Dothideomycetidae</taxon>
        <taxon>Mycosphaerellales</taxon>
        <taxon>Mycosphaerellaceae</taxon>
        <taxon>Fulvia</taxon>
    </lineage>
</organism>
<proteinExistence type="predicted"/>
<reference evidence="1" key="1">
    <citation type="submission" date="2021-12" db="EMBL/GenBank/DDBJ databases">
        <authorList>
            <person name="Zaccaron A."/>
            <person name="Stergiopoulos I."/>
        </authorList>
    </citation>
    <scope>NUCLEOTIDE SEQUENCE</scope>
    <source>
        <strain evidence="1">Race5_Kim</strain>
    </source>
</reference>
<dbReference type="GeneID" id="71987110"/>
<dbReference type="RefSeq" id="XP_047763705.1">
    <property type="nucleotide sequence ID" value="XM_047906380.1"/>
</dbReference>
<dbReference type="Proteomes" id="UP000756132">
    <property type="component" value="Chromosome 6"/>
</dbReference>
<gene>
    <name evidence="1" type="ORF">CLAFUR5_07232</name>
</gene>
<dbReference type="EMBL" id="CP090168">
    <property type="protein sequence ID" value="UJO19339.1"/>
    <property type="molecule type" value="Genomic_DNA"/>
</dbReference>
<dbReference type="KEGG" id="ffu:CLAFUR5_07232"/>
<reference evidence="1" key="2">
    <citation type="journal article" date="2022" name="Microb. Genom.">
        <title>A chromosome-scale genome assembly of the tomato pathogen Cladosporium fulvum reveals a compartmentalized genome architecture and the presence of a dispensable chromosome.</title>
        <authorList>
            <person name="Zaccaron A.Z."/>
            <person name="Chen L.H."/>
            <person name="Samaras A."/>
            <person name="Stergiopoulos I."/>
        </authorList>
    </citation>
    <scope>NUCLEOTIDE SEQUENCE</scope>
    <source>
        <strain evidence="1">Race5_Kim</strain>
    </source>
</reference>
<keyword evidence="2" id="KW-1185">Reference proteome</keyword>
<sequence length="148" mass="17111">MFNHSDTPPSPSTNDQDWTNIKRRLDIALDGIPPTIQPTLIHPTPIHAAVKYCFRAYDRACQRQRCPMFKAHELSINLNLVFREMGDGPPFEYKNADEVDRLTSDLAGLELCRVIAKVVYTDRVTERIWERIREAQEERYESGFDGCV</sequence>
<accession>A0A9Q8PBB7</accession>
<name>A0A9Q8PBB7_PASFU</name>
<protein>
    <submittedName>
        <fullName evidence="1">Uncharacterized protein</fullName>
    </submittedName>
</protein>
<evidence type="ECO:0000313" key="2">
    <source>
        <dbReference type="Proteomes" id="UP000756132"/>
    </source>
</evidence>